<feature type="non-terminal residue" evidence="1">
    <location>
        <position position="67"/>
    </location>
</feature>
<organism evidence="1">
    <name type="scientific">marine metagenome</name>
    <dbReference type="NCBI Taxonomy" id="408172"/>
    <lineage>
        <taxon>unclassified sequences</taxon>
        <taxon>metagenomes</taxon>
        <taxon>ecological metagenomes</taxon>
    </lineage>
</organism>
<reference evidence="1" key="1">
    <citation type="submission" date="2018-05" db="EMBL/GenBank/DDBJ databases">
        <authorList>
            <person name="Lanie J.A."/>
            <person name="Ng W.-L."/>
            <person name="Kazmierczak K.M."/>
            <person name="Andrzejewski T.M."/>
            <person name="Davidsen T.M."/>
            <person name="Wayne K.J."/>
            <person name="Tettelin H."/>
            <person name="Glass J.I."/>
            <person name="Rusch D."/>
            <person name="Podicherti R."/>
            <person name="Tsui H.-C.T."/>
            <person name="Winkler M.E."/>
        </authorList>
    </citation>
    <scope>NUCLEOTIDE SEQUENCE</scope>
</reference>
<evidence type="ECO:0000313" key="1">
    <source>
        <dbReference type="EMBL" id="SVE58260.1"/>
    </source>
</evidence>
<sequence length="67" mass="8374">VRLRELRKKTRQHRSRSLYLSLKTRKPNWKKLKREKNSPRRRCPLPRGIRRMTSGRVFRTFHFREVS</sequence>
<gene>
    <name evidence="1" type="ORF">METZ01_LOCUS511114</name>
</gene>
<feature type="non-terminal residue" evidence="1">
    <location>
        <position position="1"/>
    </location>
</feature>
<protein>
    <submittedName>
        <fullName evidence="1">Uncharacterized protein</fullName>
    </submittedName>
</protein>
<accession>A0A383EPM8</accession>
<dbReference type="AlphaFoldDB" id="A0A383EPM8"/>
<proteinExistence type="predicted"/>
<name>A0A383EPM8_9ZZZZ</name>
<dbReference type="EMBL" id="UINC01227399">
    <property type="protein sequence ID" value="SVE58260.1"/>
    <property type="molecule type" value="Genomic_DNA"/>
</dbReference>